<dbReference type="AlphaFoldDB" id="A0A512JND3"/>
<dbReference type="EMBL" id="BJZV01000019">
    <property type="protein sequence ID" value="GEP11467.1"/>
    <property type="molecule type" value="Genomic_DNA"/>
</dbReference>
<sequence>MRAELIDQHIAAMTAASTNLLRQMQDEGLDYTLNVRPTDTATMHVSVRDLTPDIENRIRRCLLGTGMQVAVSEA</sequence>
<organism evidence="1 2">
    <name type="scientific">Methylobacterium gnaphalii</name>
    <dbReference type="NCBI Taxonomy" id="1010610"/>
    <lineage>
        <taxon>Bacteria</taxon>
        <taxon>Pseudomonadati</taxon>
        <taxon>Pseudomonadota</taxon>
        <taxon>Alphaproteobacteria</taxon>
        <taxon>Hyphomicrobiales</taxon>
        <taxon>Methylobacteriaceae</taxon>
        <taxon>Methylobacterium</taxon>
    </lineage>
</organism>
<name>A0A512JND3_9HYPH</name>
<proteinExistence type="predicted"/>
<dbReference type="RefSeq" id="WP_147047894.1">
    <property type="nucleotide sequence ID" value="NZ_BJZV01000019.1"/>
</dbReference>
<protein>
    <submittedName>
        <fullName evidence="1">Uncharacterized protein</fullName>
    </submittedName>
</protein>
<gene>
    <name evidence="1" type="ORF">MGN01_33120</name>
</gene>
<dbReference type="OrthoDB" id="7998542at2"/>
<accession>A0A512JND3</accession>
<reference evidence="1 2" key="1">
    <citation type="submission" date="2019-07" db="EMBL/GenBank/DDBJ databases">
        <title>Whole genome shotgun sequence of Methylobacterium gnaphalii NBRC 107716.</title>
        <authorList>
            <person name="Hosoyama A."/>
            <person name="Uohara A."/>
            <person name="Ohji S."/>
            <person name="Ichikawa N."/>
        </authorList>
    </citation>
    <scope>NUCLEOTIDE SEQUENCE [LARGE SCALE GENOMIC DNA]</scope>
    <source>
        <strain evidence="1 2">NBRC 107716</strain>
    </source>
</reference>
<evidence type="ECO:0000313" key="2">
    <source>
        <dbReference type="Proteomes" id="UP000321750"/>
    </source>
</evidence>
<keyword evidence="2" id="KW-1185">Reference proteome</keyword>
<evidence type="ECO:0000313" key="1">
    <source>
        <dbReference type="EMBL" id="GEP11467.1"/>
    </source>
</evidence>
<comment type="caution">
    <text evidence="1">The sequence shown here is derived from an EMBL/GenBank/DDBJ whole genome shotgun (WGS) entry which is preliminary data.</text>
</comment>
<dbReference type="Proteomes" id="UP000321750">
    <property type="component" value="Unassembled WGS sequence"/>
</dbReference>